<evidence type="ECO:0000313" key="12">
    <source>
        <dbReference type="EMBL" id="MBR0577291.1"/>
    </source>
</evidence>
<dbReference type="GO" id="GO:0098796">
    <property type="term" value="C:membrane protein complex"/>
    <property type="evidence" value="ECO:0007669"/>
    <property type="project" value="UniProtKB-ARBA"/>
</dbReference>
<keyword evidence="8 10" id="KW-0472">Membrane</keyword>
<keyword evidence="7 10" id="KW-1133">Transmembrane helix</keyword>
<evidence type="ECO:0000256" key="10">
    <source>
        <dbReference type="SAM" id="Phobius"/>
    </source>
</evidence>
<dbReference type="CDD" id="cd03255">
    <property type="entry name" value="ABC_MJ0796_LolCDE_FtsE"/>
    <property type="match status" value="1"/>
</dbReference>
<dbReference type="PROSITE" id="PS00211">
    <property type="entry name" value="ABC_TRANSPORTER_1"/>
    <property type="match status" value="1"/>
</dbReference>
<dbReference type="AlphaFoldDB" id="A0A941CQY9"/>
<dbReference type="PROSITE" id="PS50893">
    <property type="entry name" value="ABC_TRANSPORTER_2"/>
    <property type="match status" value="1"/>
</dbReference>
<dbReference type="Gene3D" id="3.40.50.300">
    <property type="entry name" value="P-loop containing nucleotide triphosphate hydrolases"/>
    <property type="match status" value="1"/>
</dbReference>
<dbReference type="InterPro" id="IPR003593">
    <property type="entry name" value="AAA+_ATPase"/>
</dbReference>
<dbReference type="Proteomes" id="UP000675379">
    <property type="component" value="Unassembled WGS sequence"/>
</dbReference>
<name>A0A941CQY9_9CLOT</name>
<dbReference type="SMART" id="SM00382">
    <property type="entry name" value="AAA"/>
    <property type="match status" value="1"/>
</dbReference>
<dbReference type="GO" id="GO:0022857">
    <property type="term" value="F:transmembrane transporter activity"/>
    <property type="evidence" value="ECO:0007669"/>
    <property type="project" value="UniProtKB-ARBA"/>
</dbReference>
<keyword evidence="13" id="KW-1185">Reference proteome</keyword>
<feature type="transmembrane region" description="Helical" evidence="10">
    <location>
        <begin position="714"/>
        <end position="736"/>
    </location>
</feature>
<evidence type="ECO:0000313" key="13">
    <source>
        <dbReference type="Proteomes" id="UP000675379"/>
    </source>
</evidence>
<organism evidence="12 13">
    <name type="scientific">Proteiniclasticum sediminis</name>
    <dbReference type="NCBI Taxonomy" id="2804028"/>
    <lineage>
        <taxon>Bacteria</taxon>
        <taxon>Bacillati</taxon>
        <taxon>Bacillota</taxon>
        <taxon>Clostridia</taxon>
        <taxon>Eubacteriales</taxon>
        <taxon>Clostridiaceae</taxon>
        <taxon>Proteiniclasticum</taxon>
    </lineage>
</organism>
<evidence type="ECO:0000256" key="1">
    <source>
        <dbReference type="ARBA" id="ARBA00004429"/>
    </source>
</evidence>
<dbReference type="RefSeq" id="WP_023389007.1">
    <property type="nucleotide sequence ID" value="NZ_JAGSCS010000025.1"/>
</dbReference>
<comment type="subcellular location">
    <subcellularLocation>
        <location evidence="1">Cell inner membrane</location>
        <topology evidence="1">Multi-pass membrane protein</topology>
    </subcellularLocation>
</comment>
<sequence>MLEFKNIKKTYHVGGIETKALDDISVAFREKEFVAILGTSGSGKTTCLNIIGGLDHYDSGELTIKGKKTSDFSDQDWDAYRNNSIGFVFQNYNLISHLSIIANVELGMTLSGVSSEEKHRRALEVLEQVGLKDHLHKKPNQLSGGQMQRVAIARALANDPEILLCDEPTGALDTTTSVQIMDLIKRVAKDRLVIMVTHNPEIAEKYSDRIIRFQDGKIISDSHPHQERPKPDSFILKKTSMNFLAALKLSFNNLRTKKGRTFLTALASSIGIIGIAVILSLSTGFQQQIDTFQSDAMSEFPIIISQTAMELNAENISSMQDRIKDKMMGTEEYADSKEVYLYDSAETTIAHKNIITDEYLEYLNNIDPEISNSIGYTRIVQMNMLREIDNTVTPVSISNIMTSMGQGMNLSNMSSMANIASMDEIGLSSYPERLREDEESYLVKNYDLLAGDYPTDPTEIVLVVDSKNRIDYNKLKALGFETENVTSIEFSNIIGTEFKIVSNNDYYIKTDMGNYVPGQDYEAMYDSENSIPVKIVGVVRQKQDVRIGILGTGIAHSDALSQMIIDDASNSEIVKAQQQSDKNVMSMEDMDEETKNNFLSYLGGNAAPFMVMIYPNDFESKDAVIDYLEAYNEGKDIEYQVFYNDLAGRMTELTGGIMDAITLVLIAFAAISLVVSLIMIGIITYTSVLERTKEIGVLRALGARKKDITRVFDAETFILGVFSGVLGVVIAWLATFPINTLLFNWTGLIGVANLQIQYAVALVVISTILTVLGGHIPARMASQKDAVEALRSE</sequence>
<comment type="similarity">
    <text evidence="9">Belongs to the ABC transporter superfamily. Macrolide exporter (TC 3.A.1.122) family.</text>
</comment>
<dbReference type="InterPro" id="IPR003439">
    <property type="entry name" value="ABC_transporter-like_ATP-bd"/>
</dbReference>
<dbReference type="PANTHER" id="PTHR42798:SF6">
    <property type="entry name" value="CELL DIVISION ATP-BINDING PROTEIN FTSE"/>
    <property type="match status" value="1"/>
</dbReference>
<evidence type="ECO:0000256" key="9">
    <source>
        <dbReference type="ARBA" id="ARBA00038388"/>
    </source>
</evidence>
<feature type="domain" description="ABC transporter" evidence="11">
    <location>
        <begin position="2"/>
        <end position="240"/>
    </location>
</feature>
<dbReference type="InterPro" id="IPR003838">
    <property type="entry name" value="ABC3_permease_C"/>
</dbReference>
<evidence type="ECO:0000256" key="2">
    <source>
        <dbReference type="ARBA" id="ARBA00022448"/>
    </source>
</evidence>
<feature type="transmembrane region" description="Helical" evidence="10">
    <location>
        <begin position="660"/>
        <end position="685"/>
    </location>
</feature>
<evidence type="ECO:0000259" key="11">
    <source>
        <dbReference type="PROSITE" id="PS50893"/>
    </source>
</evidence>
<dbReference type="InterPro" id="IPR017871">
    <property type="entry name" value="ABC_transporter-like_CS"/>
</dbReference>
<keyword evidence="6 12" id="KW-0067">ATP-binding</keyword>
<evidence type="ECO:0000256" key="3">
    <source>
        <dbReference type="ARBA" id="ARBA00022475"/>
    </source>
</evidence>
<dbReference type="Pfam" id="PF02687">
    <property type="entry name" value="FtsX"/>
    <property type="match status" value="1"/>
</dbReference>
<evidence type="ECO:0000256" key="6">
    <source>
        <dbReference type="ARBA" id="ARBA00022840"/>
    </source>
</evidence>
<keyword evidence="4 10" id="KW-0812">Transmembrane</keyword>
<gene>
    <name evidence="12" type="ORF">KCG48_13310</name>
</gene>
<dbReference type="GO" id="GO:0005524">
    <property type="term" value="F:ATP binding"/>
    <property type="evidence" value="ECO:0007669"/>
    <property type="project" value="UniProtKB-KW"/>
</dbReference>
<dbReference type="FunFam" id="3.40.50.300:FF:000032">
    <property type="entry name" value="Export ABC transporter ATP-binding protein"/>
    <property type="match status" value="1"/>
</dbReference>
<keyword evidence="2" id="KW-0813">Transport</keyword>
<dbReference type="Pfam" id="PF00005">
    <property type="entry name" value="ABC_tran"/>
    <property type="match status" value="1"/>
</dbReference>
<comment type="caution">
    <text evidence="12">The sequence shown here is derived from an EMBL/GenBank/DDBJ whole genome shotgun (WGS) entry which is preliminary data.</text>
</comment>
<dbReference type="EMBL" id="JAGSCS010000025">
    <property type="protein sequence ID" value="MBR0577291.1"/>
    <property type="molecule type" value="Genomic_DNA"/>
</dbReference>
<feature type="transmembrane region" description="Helical" evidence="10">
    <location>
        <begin position="262"/>
        <end position="285"/>
    </location>
</feature>
<accession>A0A941CQY9</accession>
<dbReference type="GO" id="GO:0016887">
    <property type="term" value="F:ATP hydrolysis activity"/>
    <property type="evidence" value="ECO:0007669"/>
    <property type="project" value="InterPro"/>
</dbReference>
<evidence type="ECO:0000256" key="4">
    <source>
        <dbReference type="ARBA" id="ARBA00022692"/>
    </source>
</evidence>
<keyword evidence="5" id="KW-0547">Nucleotide-binding</keyword>
<dbReference type="SUPFAM" id="SSF52540">
    <property type="entry name" value="P-loop containing nucleoside triphosphate hydrolases"/>
    <property type="match status" value="1"/>
</dbReference>
<protein>
    <submittedName>
        <fullName evidence="12">ATP-binding cassette domain-containing protein</fullName>
    </submittedName>
</protein>
<evidence type="ECO:0000256" key="5">
    <source>
        <dbReference type="ARBA" id="ARBA00022741"/>
    </source>
</evidence>
<keyword evidence="3" id="KW-1003">Cell membrane</keyword>
<reference evidence="12" key="1">
    <citation type="submission" date="2021-04" db="EMBL/GenBank/DDBJ databases">
        <title>Proteiniclasticum sedimins sp. nov., an obligate anaerobic bacterium isolated from anaerobic sludge.</title>
        <authorList>
            <person name="Liu J."/>
        </authorList>
    </citation>
    <scope>NUCLEOTIDE SEQUENCE</scope>
    <source>
        <strain evidence="12">BAD-10</strain>
    </source>
</reference>
<dbReference type="InterPro" id="IPR017911">
    <property type="entry name" value="MacB-like_ATP-bd"/>
</dbReference>
<dbReference type="InterPro" id="IPR027417">
    <property type="entry name" value="P-loop_NTPase"/>
</dbReference>
<dbReference type="GO" id="GO:0005886">
    <property type="term" value="C:plasma membrane"/>
    <property type="evidence" value="ECO:0007669"/>
    <property type="project" value="UniProtKB-SubCell"/>
</dbReference>
<proteinExistence type="inferred from homology"/>
<evidence type="ECO:0000256" key="8">
    <source>
        <dbReference type="ARBA" id="ARBA00023136"/>
    </source>
</evidence>
<dbReference type="PANTHER" id="PTHR42798">
    <property type="entry name" value="LIPOPROTEIN-RELEASING SYSTEM ATP-BINDING PROTEIN LOLD"/>
    <property type="match status" value="1"/>
</dbReference>
<feature type="transmembrane region" description="Helical" evidence="10">
    <location>
        <begin position="756"/>
        <end position="774"/>
    </location>
</feature>
<evidence type="ECO:0000256" key="7">
    <source>
        <dbReference type="ARBA" id="ARBA00022989"/>
    </source>
</evidence>